<keyword evidence="2" id="KW-1133">Transmembrane helix</keyword>
<keyword evidence="2" id="KW-0472">Membrane</keyword>
<dbReference type="RefSeq" id="WP_344898329.1">
    <property type="nucleotide sequence ID" value="NZ_BAAAWD010000012.1"/>
</dbReference>
<feature type="compositionally biased region" description="Basic and acidic residues" evidence="1">
    <location>
        <begin position="187"/>
        <end position="205"/>
    </location>
</feature>
<accession>A0ABN3Y2X7</accession>
<feature type="region of interest" description="Disordered" evidence="1">
    <location>
        <begin position="49"/>
        <end position="98"/>
    </location>
</feature>
<organism evidence="3 4">
    <name type="scientific">Streptosporangium longisporum</name>
    <dbReference type="NCBI Taxonomy" id="46187"/>
    <lineage>
        <taxon>Bacteria</taxon>
        <taxon>Bacillati</taxon>
        <taxon>Actinomycetota</taxon>
        <taxon>Actinomycetes</taxon>
        <taxon>Streptosporangiales</taxon>
        <taxon>Streptosporangiaceae</taxon>
        <taxon>Streptosporangium</taxon>
    </lineage>
</organism>
<gene>
    <name evidence="3" type="ORF">GCM10017559_44060</name>
</gene>
<evidence type="ECO:0008006" key="5">
    <source>
        <dbReference type="Google" id="ProtNLM"/>
    </source>
</evidence>
<keyword evidence="2" id="KW-0812">Transmembrane</keyword>
<evidence type="ECO:0000256" key="1">
    <source>
        <dbReference type="SAM" id="MobiDB-lite"/>
    </source>
</evidence>
<name>A0ABN3Y2X7_9ACTN</name>
<keyword evidence="4" id="KW-1185">Reference proteome</keyword>
<feature type="transmembrane region" description="Helical" evidence="2">
    <location>
        <begin position="27"/>
        <end position="49"/>
    </location>
</feature>
<evidence type="ECO:0000313" key="4">
    <source>
        <dbReference type="Proteomes" id="UP001499930"/>
    </source>
</evidence>
<evidence type="ECO:0000313" key="3">
    <source>
        <dbReference type="EMBL" id="GAA3015680.1"/>
    </source>
</evidence>
<dbReference type="Proteomes" id="UP001499930">
    <property type="component" value="Unassembled WGS sequence"/>
</dbReference>
<feature type="compositionally biased region" description="Low complexity" evidence="1">
    <location>
        <begin position="49"/>
        <end position="75"/>
    </location>
</feature>
<sequence length="260" mass="26192">MAPEPDRFSSAETLANEPSRRRLPRSLLLAATSALVVITGAGVATAAAFSPSPAPTPTAGAPTTAPTASPSGAPSDEVPGRHRGRGHLMGPGGPSIHGEFVVPDGAGAYVTVATQYGEVTAVDQDSITVRSEDGHTREYVVDGTTRVGRGGTGIDTIKTGQKVRVMAKVNGGTATAVMIRDTAVRDRFGMRGDRGERGERGERQHGHGHRPGGPPPVPATPPAPDTPSAPATPPANPSTPATPQAPATPAAPSAPSAPAS</sequence>
<feature type="compositionally biased region" description="Low complexity" evidence="1">
    <location>
        <begin position="238"/>
        <end position="260"/>
    </location>
</feature>
<reference evidence="3 4" key="1">
    <citation type="journal article" date="2019" name="Int. J. Syst. Evol. Microbiol.">
        <title>The Global Catalogue of Microorganisms (GCM) 10K type strain sequencing project: providing services to taxonomists for standard genome sequencing and annotation.</title>
        <authorList>
            <consortium name="The Broad Institute Genomics Platform"/>
            <consortium name="The Broad Institute Genome Sequencing Center for Infectious Disease"/>
            <person name="Wu L."/>
            <person name="Ma J."/>
        </authorList>
    </citation>
    <scope>NUCLEOTIDE SEQUENCE [LARGE SCALE GENOMIC DNA]</scope>
    <source>
        <strain evidence="3 4">JCM 3106</strain>
    </source>
</reference>
<evidence type="ECO:0000256" key="2">
    <source>
        <dbReference type="SAM" id="Phobius"/>
    </source>
</evidence>
<protein>
    <recommendedName>
        <fullName evidence="5">DUF5666 domain-containing protein</fullName>
    </recommendedName>
</protein>
<dbReference type="EMBL" id="BAAAWD010000012">
    <property type="protein sequence ID" value="GAA3015680.1"/>
    <property type="molecule type" value="Genomic_DNA"/>
</dbReference>
<comment type="caution">
    <text evidence="3">The sequence shown here is derived from an EMBL/GenBank/DDBJ whole genome shotgun (WGS) entry which is preliminary data.</text>
</comment>
<proteinExistence type="predicted"/>
<feature type="compositionally biased region" description="Pro residues" evidence="1">
    <location>
        <begin position="212"/>
        <end position="237"/>
    </location>
</feature>
<feature type="region of interest" description="Disordered" evidence="1">
    <location>
        <begin position="1"/>
        <end position="23"/>
    </location>
</feature>
<feature type="region of interest" description="Disordered" evidence="1">
    <location>
        <begin position="187"/>
        <end position="260"/>
    </location>
</feature>